<dbReference type="STRING" id="381764.Fnod_0012"/>
<evidence type="ECO:0000259" key="1">
    <source>
        <dbReference type="Pfam" id="PF04773"/>
    </source>
</evidence>
<name>A7HJ02_FERNB</name>
<dbReference type="Pfam" id="PF04773">
    <property type="entry name" value="FecR"/>
    <property type="match status" value="1"/>
</dbReference>
<dbReference type="KEGG" id="fno:Fnod_0012"/>
<dbReference type="HOGENOM" id="CLU_382997_0_0_0"/>
<reference evidence="2 3" key="2">
    <citation type="journal article" date="2009" name="Proc. Natl. Acad. Sci. U.S.A.">
        <title>On the chimeric nature, thermophilic origin, and phylogenetic placement of the Thermotogales.</title>
        <authorList>
            <person name="Zhaxybayeva O."/>
            <person name="Swithers K.S."/>
            <person name="Lapierre P."/>
            <person name="Fournier G.P."/>
            <person name="Bickhart D.M."/>
            <person name="DeBoy R.T."/>
            <person name="Nelson K.E."/>
            <person name="Nesbo C.L."/>
            <person name="Doolittle W.F."/>
            <person name="Gogarten J.P."/>
            <person name="Noll K.M."/>
        </authorList>
    </citation>
    <scope>NUCLEOTIDE SEQUENCE [LARGE SCALE GENOMIC DNA]</scope>
    <source>
        <strain evidence="3">ATCC 35602 / DSM 5306 / Rt17-B1</strain>
    </source>
</reference>
<dbReference type="Proteomes" id="UP000002415">
    <property type="component" value="Chromosome"/>
</dbReference>
<evidence type="ECO:0000313" key="2">
    <source>
        <dbReference type="EMBL" id="ABS59885.1"/>
    </source>
</evidence>
<evidence type="ECO:0000313" key="3">
    <source>
        <dbReference type="Proteomes" id="UP000002415"/>
    </source>
</evidence>
<feature type="domain" description="FecR protein" evidence="1">
    <location>
        <begin position="159"/>
        <end position="258"/>
    </location>
</feature>
<reference evidence="2 3" key="1">
    <citation type="submission" date="2007-07" db="EMBL/GenBank/DDBJ databases">
        <title>Complete sequence of Fervidobacterium nodosum Rt17-B1.</title>
        <authorList>
            <consortium name="US DOE Joint Genome Institute"/>
            <person name="Copeland A."/>
            <person name="Lucas S."/>
            <person name="Lapidus A."/>
            <person name="Barry K."/>
            <person name="Glavina del Rio T."/>
            <person name="Dalin E."/>
            <person name="Tice H."/>
            <person name="Pitluck S."/>
            <person name="Saunders E."/>
            <person name="Brettin T."/>
            <person name="Bruce D."/>
            <person name="Detter J.C."/>
            <person name="Han C."/>
            <person name="Schmutz J."/>
            <person name="Larimer F."/>
            <person name="Land M."/>
            <person name="Hauser L."/>
            <person name="Kyrpides N."/>
            <person name="Mikhailova N."/>
            <person name="Nelson K."/>
            <person name="Gogarten J.P."/>
            <person name="Noll K."/>
            <person name="Richardson P."/>
        </authorList>
    </citation>
    <scope>NUCLEOTIDE SEQUENCE [LARGE SCALE GENOMIC DNA]</scope>
    <source>
        <strain evidence="3">ATCC 35602 / DSM 5306 / Rt17-B1</strain>
    </source>
</reference>
<dbReference type="eggNOG" id="COG4254">
    <property type="taxonomic scope" value="Bacteria"/>
</dbReference>
<dbReference type="PANTHER" id="PTHR38731">
    <property type="entry name" value="LIPL45-RELATED LIPOPROTEIN-RELATED"/>
    <property type="match status" value="1"/>
</dbReference>
<dbReference type="OrthoDB" id="48708at2"/>
<dbReference type="RefSeq" id="WP_011993208.1">
    <property type="nucleotide sequence ID" value="NC_009718.1"/>
</dbReference>
<organism evidence="2 3">
    <name type="scientific">Fervidobacterium nodosum (strain ATCC 35602 / DSM 5306 / Rt17-B1)</name>
    <dbReference type="NCBI Taxonomy" id="381764"/>
    <lineage>
        <taxon>Bacteria</taxon>
        <taxon>Thermotogati</taxon>
        <taxon>Thermotogota</taxon>
        <taxon>Thermotogae</taxon>
        <taxon>Thermotogales</taxon>
        <taxon>Fervidobacteriaceae</taxon>
        <taxon>Fervidobacterium</taxon>
    </lineage>
</organism>
<protein>
    <recommendedName>
        <fullName evidence="1">FecR protein domain-containing protein</fullName>
    </recommendedName>
</protein>
<sequence length="717" mass="79699">MRRLLIFLLLIISILAIAAFEVVPSSYSVVKGEKILFKISLTDESEKPQQFTLKAKITLGGFDKPDILTKGLKVDGKTELNFLAPKKAGEVKITFSAETADKKIYTQEISINVTEKDESEFSDKLKATIDSFKGSVAYKKEGKQVWESIKSDTILQEGDEILTLDKAYVIVKFPDGSMTKITENTQVLFEKMRKAKDGRILVSIIIKKGGTYNVVQKMVAGSSFEVRAGSVTAGVRGTKFGVDYYEDKAQLKVWEGEVLAFYDDSFVIPVFEGGQLAFELFGQVIEDINQLFENTEFQELLETLPELEEISIPELPKEIPEQKLPEPTIEKPSQPTQPMQAYIPQLGVETASKDGQKYIVYTISPEFTIGPVTLGIGLTAYATEVGGTLYYGIPSTEPSTNIINMITINSVALNLGNFYLRYGNMPQISIGMGFSVRDYYKPYSKSFDTKAFLGTFGLMAHLPFELTKLWPFEFVQSDSVFAGELEMKSILGGMDLGVGVLYDTSVATNNVLNEATPINLSASVYLRYPLSGGLYLGVETASQFLSDYSKFGLGLFGGLSGRLSIFDVIAGVYGTWNGFRPSHFGRIYTFQKLKNQLNTLSNEEILFGYLAGFNFDTQYAMGRFYLLGDFLGDMDLLGELRISIPQVGAMAGLFIYGYYYDSTPFAEGQFADSDTIAFLRITYPIMEKNLVAGIVYNWDAIAKQWIQSVYIGSETSW</sequence>
<dbReference type="Gene3D" id="2.60.120.1440">
    <property type="match status" value="1"/>
</dbReference>
<proteinExistence type="predicted"/>
<dbReference type="EMBL" id="CP000771">
    <property type="protein sequence ID" value="ABS59885.1"/>
    <property type="molecule type" value="Genomic_DNA"/>
</dbReference>
<dbReference type="InterPro" id="IPR006860">
    <property type="entry name" value="FecR"/>
</dbReference>
<keyword evidence="3" id="KW-1185">Reference proteome</keyword>
<gene>
    <name evidence="2" type="ordered locus">Fnod_0012</name>
</gene>
<accession>A7HJ02</accession>
<dbReference type="AlphaFoldDB" id="A7HJ02"/>